<dbReference type="Proteomes" id="UP000183471">
    <property type="component" value="Unassembled WGS sequence"/>
</dbReference>
<evidence type="ECO:0000313" key="3">
    <source>
        <dbReference type="Proteomes" id="UP000183471"/>
    </source>
</evidence>
<accession>A0ABY0TK82</accession>
<dbReference type="RefSeq" id="WP_074632228.1">
    <property type="nucleotide sequence ID" value="NZ_FNKY01000001.1"/>
</dbReference>
<comment type="caution">
    <text evidence="2">The sequence shown here is derived from an EMBL/GenBank/DDBJ whole genome shotgun (WGS) entry which is preliminary data.</text>
</comment>
<organism evidence="2 3">
    <name type="scientific">Nitrosospira multiformis</name>
    <dbReference type="NCBI Taxonomy" id="1231"/>
    <lineage>
        <taxon>Bacteria</taxon>
        <taxon>Pseudomonadati</taxon>
        <taxon>Pseudomonadota</taxon>
        <taxon>Betaproteobacteria</taxon>
        <taxon>Nitrosomonadales</taxon>
        <taxon>Nitrosomonadaceae</taxon>
        <taxon>Nitrosospira</taxon>
    </lineage>
</organism>
<keyword evidence="3" id="KW-1185">Reference proteome</keyword>
<dbReference type="EMBL" id="FNKY01000001">
    <property type="protein sequence ID" value="SDQ73666.1"/>
    <property type="molecule type" value="Genomic_DNA"/>
</dbReference>
<sequence length="269" mass="28862">MFNFGAFAGGLAEGARSGQNMALRQKQAARIARADEREAEIHGARMDKAAYHKGTRDRLRAANDEIAAGWEETMQQPSAILKPGLPSSGPDALLEANPISRQSTGGDSVSGLQSEIPAAPADHGAGLMSLHKESAGQKNRPGAPASADEMIARRMLTGNLLDDPDELTRMAGIYKKHGLLAEMAPWMNKAWEAKKKRIPDALSLLLSGDAKGARAILKKGGINLADDPIPANPDDPQSSWKFRFEDGAAQDVNLKELAIRFFPSSMLSR</sequence>
<reference evidence="2 3" key="1">
    <citation type="submission" date="2016-10" db="EMBL/GenBank/DDBJ databases">
        <authorList>
            <person name="Varghese N."/>
            <person name="Submissions S."/>
        </authorList>
    </citation>
    <scope>NUCLEOTIDE SEQUENCE [LARGE SCALE GENOMIC DNA]</scope>
    <source>
        <strain evidence="2 3">Nl1</strain>
    </source>
</reference>
<name>A0ABY0TK82_9PROT</name>
<evidence type="ECO:0000256" key="1">
    <source>
        <dbReference type="SAM" id="MobiDB-lite"/>
    </source>
</evidence>
<feature type="region of interest" description="Disordered" evidence="1">
    <location>
        <begin position="96"/>
        <end position="124"/>
    </location>
</feature>
<gene>
    <name evidence="2" type="ORF">SAMN05216402_2081</name>
</gene>
<protein>
    <submittedName>
        <fullName evidence="2">Uncharacterized protein</fullName>
    </submittedName>
</protein>
<proteinExistence type="predicted"/>
<evidence type="ECO:0000313" key="2">
    <source>
        <dbReference type="EMBL" id="SDQ73666.1"/>
    </source>
</evidence>
<feature type="compositionally biased region" description="Polar residues" evidence="1">
    <location>
        <begin position="99"/>
        <end position="113"/>
    </location>
</feature>